<protein>
    <submittedName>
        <fullName evidence="2">Topoisomerase DNA-binding C4 zinc finger domain-containing protein</fullName>
    </submittedName>
</protein>
<dbReference type="Gene3D" id="3.30.65.10">
    <property type="entry name" value="Bacterial Topoisomerase I, domain 1"/>
    <property type="match status" value="1"/>
</dbReference>
<dbReference type="Pfam" id="PF01396">
    <property type="entry name" value="Zn_ribbon_Top1"/>
    <property type="match status" value="1"/>
</dbReference>
<dbReference type="SUPFAM" id="SSF56712">
    <property type="entry name" value="Prokaryotic type I DNA topoisomerase"/>
    <property type="match status" value="1"/>
</dbReference>
<keyword evidence="2" id="KW-0238">DNA-binding</keyword>
<dbReference type="InterPro" id="IPR013824">
    <property type="entry name" value="Topo_IA_cen_sub1"/>
</dbReference>
<sequence length="112" mass="12840">MRFFIFCYSTLINYLPDILTYPDMTALWFEQQREIEQDNLTVNEFLDGIEKFIEEQLNQAENIKIEAKGEPCECGKGVLVLRRSEKGSFFACSAYPACKITLSALNNAPITE</sequence>
<comment type="caution">
    <text evidence="2">The sequence shown here is derived from an EMBL/GenBank/DDBJ whole genome shotgun (WGS) entry which is preliminary data.</text>
</comment>
<dbReference type="EMBL" id="JBHTJN010000011">
    <property type="protein sequence ID" value="MFD0966409.1"/>
    <property type="molecule type" value="Genomic_DNA"/>
</dbReference>
<keyword evidence="3" id="KW-1185">Reference proteome</keyword>
<dbReference type="Proteomes" id="UP001596996">
    <property type="component" value="Unassembled WGS sequence"/>
</dbReference>
<feature type="domain" description="DNA topoisomerase type IA zn finger" evidence="1">
    <location>
        <begin position="73"/>
        <end position="106"/>
    </location>
</feature>
<dbReference type="Gene3D" id="1.10.460.10">
    <property type="entry name" value="Topoisomerase I, domain 2"/>
    <property type="match status" value="1"/>
</dbReference>
<gene>
    <name evidence="2" type="ORF">ACFQ02_06060</name>
</gene>
<name>A0ABW3IAE8_9PAST</name>
<evidence type="ECO:0000313" key="3">
    <source>
        <dbReference type="Proteomes" id="UP001596996"/>
    </source>
</evidence>
<evidence type="ECO:0000259" key="1">
    <source>
        <dbReference type="Pfam" id="PF01396"/>
    </source>
</evidence>
<dbReference type="RefSeq" id="WP_380820612.1">
    <property type="nucleotide sequence ID" value="NZ_JBHTJN010000011.1"/>
</dbReference>
<organism evidence="2 3">
    <name type="scientific">Seminibacterium arietis</name>
    <dbReference type="NCBI Taxonomy" id="1173502"/>
    <lineage>
        <taxon>Bacteria</taxon>
        <taxon>Pseudomonadati</taxon>
        <taxon>Pseudomonadota</taxon>
        <taxon>Gammaproteobacteria</taxon>
        <taxon>Pasteurellales</taxon>
        <taxon>Pasteurellaceae</taxon>
        <taxon>Seminibacterium</taxon>
    </lineage>
</organism>
<dbReference type="GO" id="GO:0003677">
    <property type="term" value="F:DNA binding"/>
    <property type="evidence" value="ECO:0007669"/>
    <property type="project" value="UniProtKB-KW"/>
</dbReference>
<proteinExistence type="predicted"/>
<evidence type="ECO:0000313" key="2">
    <source>
        <dbReference type="EMBL" id="MFD0966409.1"/>
    </source>
</evidence>
<dbReference type="InterPro" id="IPR023405">
    <property type="entry name" value="Topo_IA_core_domain"/>
</dbReference>
<accession>A0ABW3IAE8</accession>
<dbReference type="SUPFAM" id="SSF57783">
    <property type="entry name" value="Zinc beta-ribbon"/>
    <property type="match status" value="1"/>
</dbReference>
<dbReference type="InterPro" id="IPR013498">
    <property type="entry name" value="Topo_IA_Znf"/>
</dbReference>
<reference evidence="3" key="1">
    <citation type="journal article" date="2019" name="Int. J. Syst. Evol. Microbiol.">
        <title>The Global Catalogue of Microorganisms (GCM) 10K type strain sequencing project: providing services to taxonomists for standard genome sequencing and annotation.</title>
        <authorList>
            <consortium name="The Broad Institute Genomics Platform"/>
            <consortium name="The Broad Institute Genome Sequencing Center for Infectious Disease"/>
            <person name="Wu L."/>
            <person name="Ma J."/>
        </authorList>
    </citation>
    <scope>NUCLEOTIDE SEQUENCE [LARGE SCALE GENOMIC DNA]</scope>
    <source>
        <strain evidence="3">CCUG 61707</strain>
    </source>
</reference>